<accession>H5V2G1</accession>
<proteinExistence type="inferred from homology"/>
<gene>
    <name evidence="3" type="ORF">EH105704_05_01750</name>
</gene>
<dbReference type="InterPro" id="IPR050703">
    <property type="entry name" value="Flavin_MAO"/>
</dbReference>
<sequence>MMKTHVAIVGAGLSGLYAAWLLEQAGTDYVVLEGRNRVGGRILPIDSTGVDLGATWLWPAIQPGLCELLAQLGLATFTHQETGDMLFERATDAASRYPGFVSAPAAARVHGGMSQLTDALLARLAPGRVITGVQVMQVEEHHGMLTVYGRSAAQQSVTLHARHLLLALPPMLASRIAFTPALPQSLRQAWRNTGTWMAPHAKYVARYSHDFWKRSGLSGEARSSIGPMVEIHDVSETDRLFALFGFIGLPFHARQENGDDALRQQCRAQLVRLFGPDAAHPEAEFLKDWAADPFTATSRDRVLQPSHFVPPAWCAEGVWRDVMTGIASEWSPAFPGYLAGAIDAAATGIQRIIKEA</sequence>
<dbReference type="eggNOG" id="COG1231">
    <property type="taxonomic scope" value="Bacteria"/>
</dbReference>
<dbReference type="Proteomes" id="UP000010297">
    <property type="component" value="Unassembled WGS sequence"/>
</dbReference>
<dbReference type="SUPFAM" id="SSF51905">
    <property type="entry name" value="FAD/NAD(P)-binding domain"/>
    <property type="match status" value="1"/>
</dbReference>
<dbReference type="EMBL" id="BAFF01000005">
    <property type="protein sequence ID" value="GAB52169.1"/>
    <property type="molecule type" value="Genomic_DNA"/>
</dbReference>
<dbReference type="Gene3D" id="3.50.50.60">
    <property type="entry name" value="FAD/NAD(P)-binding domain"/>
    <property type="match status" value="2"/>
</dbReference>
<name>H5V2G1_ATLHE</name>
<dbReference type="InterPro" id="IPR036188">
    <property type="entry name" value="FAD/NAD-bd_sf"/>
</dbReference>
<dbReference type="RefSeq" id="WP_002435746.1">
    <property type="nucleotide sequence ID" value="NZ_BAFF01000005.1"/>
</dbReference>
<dbReference type="SUPFAM" id="SSF54373">
    <property type="entry name" value="FAD-linked reductases, C-terminal domain"/>
    <property type="match status" value="1"/>
</dbReference>
<keyword evidence="4" id="KW-1185">Reference proteome</keyword>
<dbReference type="PANTHER" id="PTHR43563:SF14">
    <property type="entry name" value="AMINE OXIDASE"/>
    <property type="match status" value="1"/>
</dbReference>
<feature type="domain" description="Amine oxidase" evidence="2">
    <location>
        <begin position="109"/>
        <end position="312"/>
    </location>
</feature>
<evidence type="ECO:0000259" key="2">
    <source>
        <dbReference type="Pfam" id="PF01593"/>
    </source>
</evidence>
<dbReference type="InterPro" id="IPR002937">
    <property type="entry name" value="Amino_oxidase"/>
</dbReference>
<dbReference type="Pfam" id="PF01593">
    <property type="entry name" value="Amino_oxidase"/>
    <property type="match status" value="1"/>
</dbReference>
<comment type="caution">
    <text evidence="3">The sequence shown here is derived from an EMBL/GenBank/DDBJ whole genome shotgun (WGS) entry which is preliminary data.</text>
</comment>
<reference evidence="3 4" key="1">
    <citation type="submission" date="2012-02" db="EMBL/GenBank/DDBJ databases">
        <title>Whole genome shotgun sequence of Escherichia hermannii NBRC 105704.</title>
        <authorList>
            <person name="Yoshida I."/>
            <person name="Hosoyama A."/>
            <person name="Tsuchikane K."/>
            <person name="Katsumata H."/>
            <person name="Yamazaki S."/>
            <person name="Fujita N."/>
        </authorList>
    </citation>
    <scope>NUCLEOTIDE SEQUENCE [LARGE SCALE GENOMIC DNA]</scope>
    <source>
        <strain evidence="3 4">NBRC 105704</strain>
    </source>
</reference>
<protein>
    <submittedName>
        <fullName evidence="3">Putative amine oxidase</fullName>
    </submittedName>
</protein>
<comment type="similarity">
    <text evidence="1">Belongs to the flavin monoamine oxidase family.</text>
</comment>
<dbReference type="Pfam" id="PF13450">
    <property type="entry name" value="NAD_binding_8"/>
    <property type="match status" value="1"/>
</dbReference>
<evidence type="ECO:0000313" key="4">
    <source>
        <dbReference type="Proteomes" id="UP000010297"/>
    </source>
</evidence>
<dbReference type="GO" id="GO:0016491">
    <property type="term" value="F:oxidoreductase activity"/>
    <property type="evidence" value="ECO:0007669"/>
    <property type="project" value="InterPro"/>
</dbReference>
<dbReference type="AlphaFoldDB" id="H5V2G1"/>
<organism evidence="3 4">
    <name type="scientific">Atlantibacter hermannii NBRC 105704</name>
    <dbReference type="NCBI Taxonomy" id="1115512"/>
    <lineage>
        <taxon>Bacteria</taxon>
        <taxon>Pseudomonadati</taxon>
        <taxon>Pseudomonadota</taxon>
        <taxon>Gammaproteobacteria</taxon>
        <taxon>Enterobacterales</taxon>
        <taxon>Enterobacteriaceae</taxon>
        <taxon>Atlantibacter</taxon>
    </lineage>
</organism>
<dbReference type="GeneID" id="92828448"/>
<dbReference type="PANTHER" id="PTHR43563">
    <property type="entry name" value="AMINE OXIDASE"/>
    <property type="match status" value="1"/>
</dbReference>
<evidence type="ECO:0000256" key="1">
    <source>
        <dbReference type="ARBA" id="ARBA00005995"/>
    </source>
</evidence>
<evidence type="ECO:0000313" key="3">
    <source>
        <dbReference type="EMBL" id="GAB52169.1"/>
    </source>
</evidence>